<dbReference type="Pfam" id="PF01055">
    <property type="entry name" value="Glyco_hydro_31_2nd"/>
    <property type="match status" value="1"/>
</dbReference>
<dbReference type="GO" id="GO:0004553">
    <property type="term" value="F:hydrolase activity, hydrolyzing O-glycosyl compounds"/>
    <property type="evidence" value="ECO:0007669"/>
    <property type="project" value="InterPro"/>
</dbReference>
<organism evidence="4 5">
    <name type="scientific">Diplocarpon coronariae</name>
    <dbReference type="NCBI Taxonomy" id="2795749"/>
    <lineage>
        <taxon>Eukaryota</taxon>
        <taxon>Fungi</taxon>
        <taxon>Dikarya</taxon>
        <taxon>Ascomycota</taxon>
        <taxon>Pezizomycotina</taxon>
        <taxon>Leotiomycetes</taxon>
        <taxon>Helotiales</taxon>
        <taxon>Drepanopezizaceae</taxon>
        <taxon>Diplocarpon</taxon>
    </lineage>
</organism>
<dbReference type="InterPro" id="IPR011013">
    <property type="entry name" value="Gal_mutarotase_sf_dom"/>
</dbReference>
<comment type="similarity">
    <text evidence="1 2">Belongs to the glycosyl hydrolase 31 family.</text>
</comment>
<sequence length="391" mass="44711">MNAMPTDNRALQKPTTTAPRFSVGEQEAKIIKGRISAVVSKRGKIMIYNSEGDLLLEEYARNRIDVTDPKCSAIKIQTRESKPIFGADYHLTMRLESVSLREKTYRRGQYQQDSLDLKGHDLELAHRNSQASVPFALSSLRYGLLRNNPGIGRAVLGKKIMSFEAYSTKALDYWVVAGATPAEIEEAYARATGTMPMMPEYRLGFWRYKPRCQTQEELLGIAREYRARKLPLVCQAGLRESETTGSSVDEMIKELQELRIELMVSIWPTVDARFENNQEMLENGYPVRTDRGNRIGMDFEGNTFHYEAINPGARSFLREKARQSYYSKSFKVFWLDEAEPECSAYDFDNYRYHLGPDVAVGSIYPRDYARTFYDGMEAPGQKNIVNLLRCA</sequence>
<evidence type="ECO:0000256" key="1">
    <source>
        <dbReference type="ARBA" id="ARBA00007806"/>
    </source>
</evidence>
<dbReference type="SUPFAM" id="SSF51445">
    <property type="entry name" value="(Trans)glycosidases"/>
    <property type="match status" value="1"/>
</dbReference>
<evidence type="ECO:0000259" key="3">
    <source>
        <dbReference type="Pfam" id="PF01055"/>
    </source>
</evidence>
<reference evidence="4 5" key="1">
    <citation type="submission" date="2017-04" db="EMBL/GenBank/DDBJ databases">
        <title>Draft genome sequence of Marssonina coronaria NL1: causal agent of apple blotch.</title>
        <authorList>
            <person name="Cheng Q."/>
        </authorList>
    </citation>
    <scope>NUCLEOTIDE SEQUENCE [LARGE SCALE GENOMIC DNA]</scope>
    <source>
        <strain evidence="4 5">NL1</strain>
    </source>
</reference>
<evidence type="ECO:0000313" key="5">
    <source>
        <dbReference type="Proteomes" id="UP000242519"/>
    </source>
</evidence>
<protein>
    <recommendedName>
        <fullName evidence="3">Glycoside hydrolase family 31 TIM barrel domain-containing protein</fullName>
    </recommendedName>
</protein>
<comment type="caution">
    <text evidence="4">The sequence shown here is derived from an EMBL/GenBank/DDBJ whole genome shotgun (WGS) entry which is preliminary data.</text>
</comment>
<dbReference type="OrthoDB" id="10070917at2759"/>
<evidence type="ECO:0000256" key="2">
    <source>
        <dbReference type="RuleBase" id="RU361185"/>
    </source>
</evidence>
<keyword evidence="2" id="KW-0326">Glycosidase</keyword>
<keyword evidence="5" id="KW-1185">Reference proteome</keyword>
<dbReference type="Gene3D" id="3.20.20.80">
    <property type="entry name" value="Glycosidases"/>
    <property type="match status" value="1"/>
</dbReference>
<dbReference type="PANTHER" id="PTHR43863">
    <property type="entry name" value="HYDROLASE, PUTATIVE (AFU_ORTHOLOGUE AFUA_1G03140)-RELATED"/>
    <property type="match status" value="1"/>
</dbReference>
<dbReference type="GO" id="GO:0005975">
    <property type="term" value="P:carbohydrate metabolic process"/>
    <property type="evidence" value="ECO:0007669"/>
    <property type="project" value="InterPro"/>
</dbReference>
<dbReference type="Proteomes" id="UP000242519">
    <property type="component" value="Unassembled WGS sequence"/>
</dbReference>
<dbReference type="GO" id="GO:0030246">
    <property type="term" value="F:carbohydrate binding"/>
    <property type="evidence" value="ECO:0007669"/>
    <property type="project" value="InterPro"/>
</dbReference>
<dbReference type="CDD" id="cd14752">
    <property type="entry name" value="GH31_N"/>
    <property type="match status" value="1"/>
</dbReference>
<dbReference type="InterPro" id="IPR017853">
    <property type="entry name" value="GH"/>
</dbReference>
<dbReference type="Gene3D" id="2.60.40.1760">
    <property type="entry name" value="glycosyl hydrolase (family 31)"/>
    <property type="match status" value="1"/>
</dbReference>
<keyword evidence="2" id="KW-0378">Hydrolase</keyword>
<proteinExistence type="inferred from homology"/>
<dbReference type="EMBL" id="MZNU01000240">
    <property type="protein sequence ID" value="OWP02318.1"/>
    <property type="molecule type" value="Genomic_DNA"/>
</dbReference>
<gene>
    <name evidence="4" type="ORF">B2J93_1280</name>
</gene>
<feature type="domain" description="Glycoside hydrolase family 31 TIM barrel" evidence="3">
    <location>
        <begin position="196"/>
        <end position="379"/>
    </location>
</feature>
<dbReference type="InParanoid" id="A0A218Z2X3"/>
<name>A0A218Z2X3_9HELO</name>
<dbReference type="InterPro" id="IPR000322">
    <property type="entry name" value="Glyco_hydro_31_TIM"/>
</dbReference>
<dbReference type="AlphaFoldDB" id="A0A218Z2X3"/>
<dbReference type="STRING" id="503106.A0A218Z2X3"/>
<accession>A0A218Z2X3</accession>
<dbReference type="InterPro" id="IPR051816">
    <property type="entry name" value="Glycosyl_Hydrolase_31"/>
</dbReference>
<dbReference type="PANTHER" id="PTHR43863:SF2">
    <property type="entry name" value="MALTASE-GLUCOAMYLASE"/>
    <property type="match status" value="1"/>
</dbReference>
<evidence type="ECO:0000313" key="4">
    <source>
        <dbReference type="EMBL" id="OWP02318.1"/>
    </source>
</evidence>
<dbReference type="SUPFAM" id="SSF74650">
    <property type="entry name" value="Galactose mutarotase-like"/>
    <property type="match status" value="1"/>
</dbReference>